<proteinExistence type="predicted"/>
<dbReference type="EMBL" id="UINC01058377">
    <property type="protein sequence ID" value="SVB80565.1"/>
    <property type="molecule type" value="Genomic_DNA"/>
</dbReference>
<reference evidence="1" key="1">
    <citation type="submission" date="2018-05" db="EMBL/GenBank/DDBJ databases">
        <authorList>
            <person name="Lanie J.A."/>
            <person name="Ng W.-L."/>
            <person name="Kazmierczak K.M."/>
            <person name="Andrzejewski T.M."/>
            <person name="Davidsen T.M."/>
            <person name="Wayne K.J."/>
            <person name="Tettelin H."/>
            <person name="Glass J.I."/>
            <person name="Rusch D."/>
            <person name="Podicherti R."/>
            <person name="Tsui H.-C.T."/>
            <person name="Winkler M.E."/>
        </authorList>
    </citation>
    <scope>NUCLEOTIDE SEQUENCE</scope>
</reference>
<protein>
    <submittedName>
        <fullName evidence="1">Uncharacterized protein</fullName>
    </submittedName>
</protein>
<accession>A0A382H0A8</accession>
<evidence type="ECO:0000313" key="1">
    <source>
        <dbReference type="EMBL" id="SVB80565.1"/>
    </source>
</evidence>
<name>A0A382H0A8_9ZZZZ</name>
<dbReference type="AlphaFoldDB" id="A0A382H0A8"/>
<organism evidence="1">
    <name type="scientific">marine metagenome</name>
    <dbReference type="NCBI Taxonomy" id="408172"/>
    <lineage>
        <taxon>unclassified sequences</taxon>
        <taxon>metagenomes</taxon>
        <taxon>ecological metagenomes</taxon>
    </lineage>
</organism>
<sequence length="79" mass="8890">MYIKLTGADPKGNTQAVLVNCDRVLGFRQRYHNDIGGNPIKDKGGYPKTFTEVITRGQSFYVTETVDDIKNLVEEEPIN</sequence>
<gene>
    <name evidence="1" type="ORF">METZ01_LOCUS233419</name>
</gene>